<sequence length="301" mass="31154">MGSAHCMLKMVVLQSILLLAAAAGVQGASDDMGPAAIMWPPDRAWSAQVDNTAPCGSVASVTNRTGFPLTGGKLAFVAQDDSYNTEISISFNNDPKSQSDFTTLRTSAIPELDPGHTCISIPNPPATIGAGANATIQIKYTADFDRPENQTFYACADITYVAAASFNQADVPCFNATEDVDVPAPTTTGTPTNLPGHGDEGPPLVEPGSEATATATVIADAGPKGLSKGGIAGAVVGSVVGVALIVGLGLLFYRERERKKRLVRQRDSAIRVGKTVDGASTRTGNDSVSGESIRMGNLSRQ</sequence>
<gene>
    <name evidence="12" type="ORF">B0T15DRAFT_109637</name>
</gene>
<comment type="caution">
    <text evidence="12">The sequence shown here is derived from an EMBL/GenBank/DDBJ whole genome shotgun (WGS) entry which is preliminary data.</text>
</comment>
<evidence type="ECO:0000256" key="3">
    <source>
        <dbReference type="ARBA" id="ARBA00022622"/>
    </source>
</evidence>
<evidence type="ECO:0000256" key="10">
    <source>
        <dbReference type="SAM" id="SignalP"/>
    </source>
</evidence>
<evidence type="ECO:0000259" key="11">
    <source>
        <dbReference type="Pfam" id="PF20238"/>
    </source>
</evidence>
<evidence type="ECO:0000256" key="8">
    <source>
        <dbReference type="SAM" id="MobiDB-lite"/>
    </source>
</evidence>
<feature type="signal peptide" evidence="10">
    <location>
        <begin position="1"/>
        <end position="27"/>
    </location>
</feature>
<feature type="compositionally biased region" description="Polar residues" evidence="8">
    <location>
        <begin position="278"/>
        <end position="290"/>
    </location>
</feature>
<reference evidence="12" key="2">
    <citation type="submission" date="2023-06" db="EMBL/GenBank/DDBJ databases">
        <authorList>
            <consortium name="Lawrence Berkeley National Laboratory"/>
            <person name="Mondo S.J."/>
            <person name="Hensen N."/>
            <person name="Bonometti L."/>
            <person name="Westerberg I."/>
            <person name="Brannstrom I.O."/>
            <person name="Guillou S."/>
            <person name="Cros-Aarteil S."/>
            <person name="Calhoun S."/>
            <person name="Haridas S."/>
            <person name="Kuo A."/>
            <person name="Pangilinan J."/>
            <person name="Riley R."/>
            <person name="Labutti K."/>
            <person name="Andreopoulos B."/>
            <person name="Lipzen A."/>
            <person name="Chen C."/>
            <person name="Yanf M."/>
            <person name="Daum C."/>
            <person name="Ng V."/>
            <person name="Clum A."/>
            <person name="Steindorff A."/>
            <person name="Ohm R."/>
            <person name="Martin F."/>
            <person name="Silar P."/>
            <person name="Natvig D."/>
            <person name="Lalanne C."/>
            <person name="Gautier V."/>
            <person name="Ament-Velasquez S.L."/>
            <person name="Kruys A."/>
            <person name="Hutchinson M.I."/>
            <person name="Powell A.J."/>
            <person name="Barry K."/>
            <person name="Miller A.N."/>
            <person name="Grigoriev I.V."/>
            <person name="Debuchy R."/>
            <person name="Gladieux P."/>
            <person name="Thoren M.H."/>
            <person name="Johannesson H."/>
        </authorList>
    </citation>
    <scope>NUCLEOTIDE SEQUENCE</scope>
    <source>
        <strain evidence="12">CBS 333.67</strain>
    </source>
</reference>
<feature type="region of interest" description="Disordered" evidence="8">
    <location>
        <begin position="274"/>
        <end position="301"/>
    </location>
</feature>
<dbReference type="InterPro" id="IPR046530">
    <property type="entry name" value="BIM1-like_dom"/>
</dbReference>
<dbReference type="PANTHER" id="PTHR34992:SF5">
    <property type="entry name" value="ANCHORED PROTEIN, PUTATIVE (AFU_ORTHOLOGUE AFUA_6G02800)-RELATED"/>
    <property type="match status" value="1"/>
</dbReference>
<accession>A0AAJ0GYI5</accession>
<evidence type="ECO:0000256" key="5">
    <source>
        <dbReference type="ARBA" id="ARBA00023136"/>
    </source>
</evidence>
<keyword evidence="6" id="KW-0325">Glycoprotein</keyword>
<organism evidence="12 13">
    <name type="scientific">Chaetomium strumarium</name>
    <dbReference type="NCBI Taxonomy" id="1170767"/>
    <lineage>
        <taxon>Eukaryota</taxon>
        <taxon>Fungi</taxon>
        <taxon>Dikarya</taxon>
        <taxon>Ascomycota</taxon>
        <taxon>Pezizomycotina</taxon>
        <taxon>Sordariomycetes</taxon>
        <taxon>Sordariomycetidae</taxon>
        <taxon>Sordariales</taxon>
        <taxon>Chaetomiaceae</taxon>
        <taxon>Chaetomium</taxon>
    </lineage>
</organism>
<dbReference type="Proteomes" id="UP001273166">
    <property type="component" value="Unassembled WGS sequence"/>
</dbReference>
<proteinExistence type="predicted"/>
<keyword evidence="7" id="KW-0449">Lipoprotein</keyword>
<evidence type="ECO:0000256" key="9">
    <source>
        <dbReference type="SAM" id="Phobius"/>
    </source>
</evidence>
<keyword evidence="2" id="KW-1003">Cell membrane</keyword>
<keyword evidence="3" id="KW-0336">GPI-anchor</keyword>
<evidence type="ECO:0000256" key="2">
    <source>
        <dbReference type="ARBA" id="ARBA00022475"/>
    </source>
</evidence>
<reference evidence="12" key="1">
    <citation type="journal article" date="2023" name="Mol. Phylogenet. Evol.">
        <title>Genome-scale phylogeny and comparative genomics of the fungal order Sordariales.</title>
        <authorList>
            <person name="Hensen N."/>
            <person name="Bonometti L."/>
            <person name="Westerberg I."/>
            <person name="Brannstrom I.O."/>
            <person name="Guillou S."/>
            <person name="Cros-Aarteil S."/>
            <person name="Calhoun S."/>
            <person name="Haridas S."/>
            <person name="Kuo A."/>
            <person name="Mondo S."/>
            <person name="Pangilinan J."/>
            <person name="Riley R."/>
            <person name="LaButti K."/>
            <person name="Andreopoulos B."/>
            <person name="Lipzen A."/>
            <person name="Chen C."/>
            <person name="Yan M."/>
            <person name="Daum C."/>
            <person name="Ng V."/>
            <person name="Clum A."/>
            <person name="Steindorff A."/>
            <person name="Ohm R.A."/>
            <person name="Martin F."/>
            <person name="Silar P."/>
            <person name="Natvig D.O."/>
            <person name="Lalanne C."/>
            <person name="Gautier V."/>
            <person name="Ament-Velasquez S.L."/>
            <person name="Kruys A."/>
            <person name="Hutchinson M.I."/>
            <person name="Powell A.J."/>
            <person name="Barry K."/>
            <person name="Miller A.N."/>
            <person name="Grigoriev I.V."/>
            <person name="Debuchy R."/>
            <person name="Gladieux P."/>
            <person name="Hiltunen Thoren M."/>
            <person name="Johannesson H."/>
        </authorList>
    </citation>
    <scope>NUCLEOTIDE SEQUENCE</scope>
    <source>
        <strain evidence="12">CBS 333.67</strain>
    </source>
</reference>
<evidence type="ECO:0000256" key="6">
    <source>
        <dbReference type="ARBA" id="ARBA00023180"/>
    </source>
</evidence>
<keyword evidence="4 10" id="KW-0732">Signal</keyword>
<protein>
    <recommendedName>
        <fullName evidence="11">Copper acquisition factor BIM1-like domain-containing protein</fullName>
    </recommendedName>
</protein>
<evidence type="ECO:0000313" key="12">
    <source>
        <dbReference type="EMBL" id="KAK3308526.1"/>
    </source>
</evidence>
<evidence type="ECO:0000256" key="7">
    <source>
        <dbReference type="ARBA" id="ARBA00023288"/>
    </source>
</evidence>
<feature type="domain" description="Copper acquisition factor BIM1-like" evidence="11">
    <location>
        <begin position="32"/>
        <end position="178"/>
    </location>
</feature>
<keyword evidence="13" id="KW-1185">Reference proteome</keyword>
<keyword evidence="9" id="KW-1133">Transmembrane helix</keyword>
<keyword evidence="5 9" id="KW-0472">Membrane</keyword>
<evidence type="ECO:0000256" key="1">
    <source>
        <dbReference type="ARBA" id="ARBA00004609"/>
    </source>
</evidence>
<dbReference type="GO" id="GO:0098552">
    <property type="term" value="C:side of membrane"/>
    <property type="evidence" value="ECO:0007669"/>
    <property type="project" value="UniProtKB-KW"/>
</dbReference>
<dbReference type="GO" id="GO:0005886">
    <property type="term" value="C:plasma membrane"/>
    <property type="evidence" value="ECO:0007669"/>
    <property type="project" value="UniProtKB-SubCell"/>
</dbReference>
<name>A0AAJ0GYI5_9PEZI</name>
<dbReference type="InterPro" id="IPR046936">
    <property type="entry name" value="BIM1-like"/>
</dbReference>
<dbReference type="EMBL" id="JAUDZG010000002">
    <property type="protein sequence ID" value="KAK3308526.1"/>
    <property type="molecule type" value="Genomic_DNA"/>
</dbReference>
<dbReference type="AlphaFoldDB" id="A0AAJ0GYI5"/>
<dbReference type="PANTHER" id="PTHR34992">
    <property type="entry name" value="HYPHAL ANASTAMOSIS-7 PROTEIN"/>
    <property type="match status" value="1"/>
</dbReference>
<feature type="compositionally biased region" description="Low complexity" evidence="8">
    <location>
        <begin position="183"/>
        <end position="192"/>
    </location>
</feature>
<evidence type="ECO:0000313" key="13">
    <source>
        <dbReference type="Proteomes" id="UP001273166"/>
    </source>
</evidence>
<dbReference type="GeneID" id="87880313"/>
<feature type="transmembrane region" description="Helical" evidence="9">
    <location>
        <begin position="231"/>
        <end position="253"/>
    </location>
</feature>
<feature type="region of interest" description="Disordered" evidence="8">
    <location>
        <begin position="182"/>
        <end position="208"/>
    </location>
</feature>
<dbReference type="RefSeq" id="XP_062724306.1">
    <property type="nucleotide sequence ID" value="XM_062861484.1"/>
</dbReference>
<comment type="subcellular location">
    <subcellularLocation>
        <location evidence="1">Cell membrane</location>
        <topology evidence="1">Lipid-anchor</topology>
        <topology evidence="1">GPI-anchor</topology>
    </subcellularLocation>
</comment>
<dbReference type="CDD" id="cd21176">
    <property type="entry name" value="LPMO_auxiliary-like"/>
    <property type="match status" value="1"/>
</dbReference>
<feature type="chain" id="PRO_5042498243" description="Copper acquisition factor BIM1-like domain-containing protein" evidence="10">
    <location>
        <begin position="28"/>
        <end position="301"/>
    </location>
</feature>
<evidence type="ECO:0000256" key="4">
    <source>
        <dbReference type="ARBA" id="ARBA00022729"/>
    </source>
</evidence>
<dbReference type="Pfam" id="PF20238">
    <property type="entry name" value="BIM1-like_dom"/>
    <property type="match status" value="1"/>
</dbReference>
<keyword evidence="9" id="KW-0812">Transmembrane</keyword>